<dbReference type="InterPro" id="IPR016032">
    <property type="entry name" value="Sig_transdc_resp-reg_C-effctor"/>
</dbReference>
<dbReference type="EMBL" id="CP099468">
    <property type="protein sequence ID" value="USQ85551.1"/>
    <property type="molecule type" value="Genomic_DNA"/>
</dbReference>
<proteinExistence type="inferred from homology"/>
<dbReference type="RefSeq" id="WP_252550679.1">
    <property type="nucleotide sequence ID" value="NZ_CP099468.1"/>
</dbReference>
<dbReference type="SUPFAM" id="SSF52540">
    <property type="entry name" value="P-loop containing nucleoside triphosphate hydrolases"/>
    <property type="match status" value="1"/>
</dbReference>
<keyword evidence="10" id="KW-1185">Reference proteome</keyword>
<sequence length="1057" mass="114652">MAGLDSTSGERSADPVAAGERGVRVSVLGPLLVHRDGTPVDPGRRKQRLLLIRLLLADGHAVAPETLCQDLWQGQPPASAMPSLHAHVSKLRAVLERRRGSGRFETLVSEPAGYALWVPSEGRDTVRFTEAVARARQELADARPSDALRTVERALGMWRGAALADAADHPFARPEAARLEDMRQSATELHATALLLDGQVTQAVAAAEQLATRHPLRETGWALLLRALYLAGRHPEALRRYEDVRRHLADELGLDPGPELRALHRGILDHDLPAFTLPQPAMGALTASPPRQLVPSTGDDTFPASAPLTAGSAERPAPTGAQDPPSGPSHRPRPAQLPNDLAVFASRETESAWVLTAGRVPDRPGPGAARVVVIGGAAGVGKTTFAVHHAHQVAHLFPDGQLFVNLCGFHPRTPALDPALVLHGFLTALGVPAQRIPEDTAARTALYRSTLAGRRVLVVLDNARDEEQVRPLLPNGSGCLTLVTSRSRLAGLVAGDGAHPLSLALPSETEAYEMLARRLGPERLDAEPEATADIVRLCGRLPLALAVIASRAALDPVFPLSTVADDLRGTDGRLDALTTFDADTDLRAVFSWSYRALDQPSARLFRLLALHPGPDITAPAVASLAALPLSRVRRLLAELTRVRLVEQPVPGRYTLHDLLREYATELTHDEDTHAERHGATARVLDHYVFTGHAGNRLLNHEPKPVAPGPLSPGTAPEQLGDFEQVARWFTAEQQVLDRLFRTAVAQRLDRHVITLARILKEYLNRHERWPEAVVVLTAALDAARRRGDRHEQGRCLRMLGVMHGQMGHQDEAMTHLDRAAACFDSPGDEETLVEQVRTQYTASYVLGLFGRNEEALARAERALELARETEDPLWMSDPLNAVAKYHTLLGLPEQGIAYSLEAISVFQGLNAAWREAMCWDSLGCAYHAIGRHREALASHRRALAVFEEGRDRKHAIRSLTYIGDTHLAMGDRAAARAAWTRALDDTDGPEDDAFEGLRGIRARLAALDAKTADVAQGGGHPGSPGRRHGRRANTDWVSSPLRSATSVTPPSGMPGKR</sequence>
<protein>
    <submittedName>
        <fullName evidence="9">NB-ARC domain-containing protein</fullName>
    </submittedName>
</protein>
<dbReference type="InterPro" id="IPR036388">
    <property type="entry name" value="WH-like_DNA-bd_sf"/>
</dbReference>
<dbReference type="PRINTS" id="PR00364">
    <property type="entry name" value="DISEASERSIST"/>
</dbReference>
<keyword evidence="5" id="KW-0804">Transcription</keyword>
<evidence type="ECO:0000256" key="2">
    <source>
        <dbReference type="ARBA" id="ARBA00023012"/>
    </source>
</evidence>
<evidence type="ECO:0000259" key="8">
    <source>
        <dbReference type="PROSITE" id="PS51755"/>
    </source>
</evidence>
<evidence type="ECO:0000256" key="3">
    <source>
        <dbReference type="ARBA" id="ARBA00023015"/>
    </source>
</evidence>
<evidence type="ECO:0000256" key="1">
    <source>
        <dbReference type="ARBA" id="ARBA00005820"/>
    </source>
</evidence>
<dbReference type="Pfam" id="PF03704">
    <property type="entry name" value="BTAD"/>
    <property type="match status" value="1"/>
</dbReference>
<organism evidence="9 10">
    <name type="scientific">Streptomyces phaeoluteigriseus</name>
    <dbReference type="NCBI Taxonomy" id="114686"/>
    <lineage>
        <taxon>Bacteria</taxon>
        <taxon>Bacillati</taxon>
        <taxon>Actinomycetota</taxon>
        <taxon>Actinomycetes</taxon>
        <taxon>Kitasatosporales</taxon>
        <taxon>Streptomycetaceae</taxon>
        <taxon>Streptomyces</taxon>
        <taxon>Streptomyces aurantiacus group</taxon>
    </lineage>
</organism>
<dbReference type="Gene3D" id="1.25.40.10">
    <property type="entry name" value="Tetratricopeptide repeat domain"/>
    <property type="match status" value="2"/>
</dbReference>
<dbReference type="InterPro" id="IPR019734">
    <property type="entry name" value="TPR_rpt"/>
</dbReference>
<dbReference type="PANTHER" id="PTHR35807:SF1">
    <property type="entry name" value="TRANSCRIPTIONAL REGULATOR REDD"/>
    <property type="match status" value="1"/>
</dbReference>
<reference evidence="9" key="1">
    <citation type="submission" date="2022-06" db="EMBL/GenBank/DDBJ databases">
        <title>Complete genome sequence of soil microorganisms Streptomyces sp. Qhu-M197 isolated from Alpine meadows habitats on the Tibetan Plateau.</title>
        <authorList>
            <person name="Zhang B."/>
            <person name="Xiang X."/>
            <person name="Fan J."/>
        </authorList>
    </citation>
    <scope>NUCLEOTIDE SEQUENCE</scope>
    <source>
        <strain evidence="9">Qhu-M197</strain>
    </source>
</reference>
<evidence type="ECO:0000256" key="5">
    <source>
        <dbReference type="ARBA" id="ARBA00023163"/>
    </source>
</evidence>
<gene>
    <name evidence="9" type="ORF">NFX46_18300</name>
</gene>
<dbReference type="SUPFAM" id="SSF48452">
    <property type="entry name" value="TPR-like"/>
    <property type="match status" value="3"/>
</dbReference>
<name>A0ABY4Z9D6_9ACTN</name>
<dbReference type="InterPro" id="IPR005158">
    <property type="entry name" value="BTAD"/>
</dbReference>
<dbReference type="CDD" id="cd15831">
    <property type="entry name" value="BTAD"/>
    <property type="match status" value="1"/>
</dbReference>
<evidence type="ECO:0000256" key="4">
    <source>
        <dbReference type="ARBA" id="ARBA00023125"/>
    </source>
</evidence>
<dbReference type="SUPFAM" id="SSF46894">
    <property type="entry name" value="C-terminal effector domain of the bipartite response regulators"/>
    <property type="match status" value="1"/>
</dbReference>
<dbReference type="InterPro" id="IPR011990">
    <property type="entry name" value="TPR-like_helical_dom_sf"/>
</dbReference>
<feature type="DNA-binding region" description="OmpR/PhoB-type" evidence="6">
    <location>
        <begin position="13"/>
        <end position="118"/>
    </location>
</feature>
<dbReference type="Gene3D" id="1.10.10.10">
    <property type="entry name" value="Winged helix-like DNA-binding domain superfamily/Winged helix DNA-binding domain"/>
    <property type="match status" value="1"/>
</dbReference>
<dbReference type="SMART" id="SM01043">
    <property type="entry name" value="BTAD"/>
    <property type="match status" value="1"/>
</dbReference>
<comment type="similarity">
    <text evidence="1">Belongs to the AfsR/DnrI/RedD regulatory family.</text>
</comment>
<dbReference type="PANTHER" id="PTHR35807">
    <property type="entry name" value="TRANSCRIPTIONAL REGULATOR REDD-RELATED"/>
    <property type="match status" value="1"/>
</dbReference>
<feature type="region of interest" description="Disordered" evidence="7">
    <location>
        <begin position="280"/>
        <end position="336"/>
    </location>
</feature>
<keyword evidence="2" id="KW-0902">Two-component regulatory system</keyword>
<dbReference type="InterPro" id="IPR051677">
    <property type="entry name" value="AfsR-DnrI-RedD_regulator"/>
</dbReference>
<evidence type="ECO:0000313" key="10">
    <source>
        <dbReference type="Proteomes" id="UP001056374"/>
    </source>
</evidence>
<feature type="domain" description="OmpR/PhoB-type" evidence="8">
    <location>
        <begin position="13"/>
        <end position="118"/>
    </location>
</feature>
<feature type="region of interest" description="Disordered" evidence="7">
    <location>
        <begin position="1011"/>
        <end position="1057"/>
    </location>
</feature>
<dbReference type="SMART" id="SM00862">
    <property type="entry name" value="Trans_reg_C"/>
    <property type="match status" value="1"/>
</dbReference>
<dbReference type="Gene3D" id="3.40.50.300">
    <property type="entry name" value="P-loop containing nucleotide triphosphate hydrolases"/>
    <property type="match status" value="1"/>
</dbReference>
<accession>A0ABY4Z9D6</accession>
<keyword evidence="4 6" id="KW-0238">DNA-binding</keyword>
<dbReference type="Proteomes" id="UP001056374">
    <property type="component" value="Chromosome"/>
</dbReference>
<evidence type="ECO:0000256" key="6">
    <source>
        <dbReference type="PROSITE-ProRule" id="PRU01091"/>
    </source>
</evidence>
<keyword evidence="3" id="KW-0805">Transcription regulation</keyword>
<dbReference type="PROSITE" id="PS51755">
    <property type="entry name" value="OMPR_PHOB"/>
    <property type="match status" value="1"/>
</dbReference>
<feature type="compositionally biased region" description="Polar residues" evidence="7">
    <location>
        <begin position="1035"/>
        <end position="1049"/>
    </location>
</feature>
<evidence type="ECO:0000313" key="9">
    <source>
        <dbReference type="EMBL" id="USQ85551.1"/>
    </source>
</evidence>
<dbReference type="InterPro" id="IPR027417">
    <property type="entry name" value="P-loop_NTPase"/>
</dbReference>
<dbReference type="SMART" id="SM00028">
    <property type="entry name" value="TPR"/>
    <property type="match status" value="4"/>
</dbReference>
<evidence type="ECO:0000256" key="7">
    <source>
        <dbReference type="SAM" id="MobiDB-lite"/>
    </source>
</evidence>
<dbReference type="InterPro" id="IPR001867">
    <property type="entry name" value="OmpR/PhoB-type_DNA-bd"/>
</dbReference>